<evidence type="ECO:0000313" key="2">
    <source>
        <dbReference type="EMBL" id="MBB5937040.1"/>
    </source>
</evidence>
<feature type="transmembrane region" description="Helical" evidence="1">
    <location>
        <begin position="51"/>
        <end position="74"/>
    </location>
</feature>
<name>A0A7W9QBC1_9ACTN</name>
<reference evidence="2 3" key="1">
    <citation type="submission" date="2020-08" db="EMBL/GenBank/DDBJ databases">
        <title>Genomic Encyclopedia of Type Strains, Phase III (KMG-III): the genomes of soil and plant-associated and newly described type strains.</title>
        <authorList>
            <person name="Whitman W."/>
        </authorList>
    </citation>
    <scope>NUCLEOTIDE SEQUENCE [LARGE SCALE GENOMIC DNA]</scope>
    <source>
        <strain evidence="2 3">CECT 8305</strain>
    </source>
</reference>
<organism evidence="2 3">
    <name type="scientific">Streptomyces zagrosensis</name>
    <dbReference type="NCBI Taxonomy" id="1042984"/>
    <lineage>
        <taxon>Bacteria</taxon>
        <taxon>Bacillati</taxon>
        <taxon>Actinomycetota</taxon>
        <taxon>Actinomycetes</taxon>
        <taxon>Kitasatosporales</taxon>
        <taxon>Streptomycetaceae</taxon>
        <taxon>Streptomyces</taxon>
    </lineage>
</organism>
<dbReference type="InterPro" id="IPR036259">
    <property type="entry name" value="MFS_trans_sf"/>
</dbReference>
<keyword evidence="3" id="KW-1185">Reference proteome</keyword>
<comment type="caution">
    <text evidence="2">The sequence shown here is derived from an EMBL/GenBank/DDBJ whole genome shotgun (WGS) entry which is preliminary data.</text>
</comment>
<keyword evidence="1" id="KW-1133">Transmembrane helix</keyword>
<proteinExistence type="predicted"/>
<sequence>MERRAPDPAIPVDLLRVPAYRAYALATGAFMGMLVVGLTELPQLGSAQGMGAGEAAMMLSLLTVAAATGLTAALGPSSEMAVAGTVCLVSALVVRQAVPHDAQPLPKNAGRDAREEATRR</sequence>
<evidence type="ECO:0000313" key="3">
    <source>
        <dbReference type="Proteomes" id="UP000588098"/>
    </source>
</evidence>
<keyword evidence="1" id="KW-0472">Membrane</keyword>
<gene>
    <name evidence="2" type="ORF">FHS42_004119</name>
</gene>
<feature type="transmembrane region" description="Helical" evidence="1">
    <location>
        <begin position="20"/>
        <end position="39"/>
    </location>
</feature>
<dbReference type="AlphaFoldDB" id="A0A7W9QBC1"/>
<evidence type="ECO:0000256" key="1">
    <source>
        <dbReference type="SAM" id="Phobius"/>
    </source>
</evidence>
<protein>
    <submittedName>
        <fullName evidence="2">Uncharacterized protein</fullName>
    </submittedName>
</protein>
<accession>A0A7W9QBC1</accession>
<dbReference type="EMBL" id="JACHJL010000010">
    <property type="protein sequence ID" value="MBB5937040.1"/>
    <property type="molecule type" value="Genomic_DNA"/>
</dbReference>
<dbReference type="RefSeq" id="WP_221476689.1">
    <property type="nucleotide sequence ID" value="NZ_JACHJL010000010.1"/>
</dbReference>
<dbReference type="Proteomes" id="UP000588098">
    <property type="component" value="Unassembled WGS sequence"/>
</dbReference>
<keyword evidence="1" id="KW-0812">Transmembrane</keyword>
<dbReference type="SUPFAM" id="SSF103473">
    <property type="entry name" value="MFS general substrate transporter"/>
    <property type="match status" value="1"/>
</dbReference>